<reference evidence="2 3" key="1">
    <citation type="journal article" date="2019" name="Plant Biotechnol. J.">
        <title>The red bayberry genome and genetic basis of sex determination.</title>
        <authorList>
            <person name="Jia H.M."/>
            <person name="Jia H.J."/>
            <person name="Cai Q.L."/>
            <person name="Wang Y."/>
            <person name="Zhao H.B."/>
            <person name="Yang W.F."/>
            <person name="Wang G.Y."/>
            <person name="Li Y.H."/>
            <person name="Zhan D.L."/>
            <person name="Shen Y.T."/>
            <person name="Niu Q.F."/>
            <person name="Chang L."/>
            <person name="Qiu J."/>
            <person name="Zhao L."/>
            <person name="Xie H.B."/>
            <person name="Fu W.Y."/>
            <person name="Jin J."/>
            <person name="Li X.W."/>
            <person name="Jiao Y."/>
            <person name="Zhou C.C."/>
            <person name="Tu T."/>
            <person name="Chai C.Y."/>
            <person name="Gao J.L."/>
            <person name="Fan L.J."/>
            <person name="van de Weg E."/>
            <person name="Wang J.Y."/>
            <person name="Gao Z.S."/>
        </authorList>
    </citation>
    <scope>NUCLEOTIDE SEQUENCE [LARGE SCALE GENOMIC DNA]</scope>
    <source>
        <tissue evidence="2">Leaves</tissue>
    </source>
</reference>
<dbReference type="PRINTS" id="PR00625">
    <property type="entry name" value="JDOMAIN"/>
</dbReference>
<dbReference type="Proteomes" id="UP000516437">
    <property type="component" value="Unassembled WGS sequence"/>
</dbReference>
<keyword evidence="3" id="KW-1185">Reference proteome</keyword>
<protein>
    <submittedName>
        <fullName evidence="2">Chaperone protein dnaJ 11, chloroplastic</fullName>
    </submittedName>
</protein>
<dbReference type="PANTHER" id="PTHR44240">
    <property type="entry name" value="DNAJ DOMAIN (PROKARYOTIC HEAT SHOCK PROTEIN)-RELATED"/>
    <property type="match status" value="1"/>
</dbReference>
<dbReference type="SUPFAM" id="SSF46565">
    <property type="entry name" value="Chaperone J-domain"/>
    <property type="match status" value="1"/>
</dbReference>
<dbReference type="Gene3D" id="1.10.287.110">
    <property type="entry name" value="DnaJ domain"/>
    <property type="match status" value="1"/>
</dbReference>
<dbReference type="PROSITE" id="PS50076">
    <property type="entry name" value="DNAJ_2"/>
    <property type="match status" value="1"/>
</dbReference>
<dbReference type="SMART" id="SM00271">
    <property type="entry name" value="DnaJ"/>
    <property type="match status" value="1"/>
</dbReference>
<dbReference type="EMBL" id="RXIC02000463">
    <property type="protein sequence ID" value="KAB1199456.1"/>
    <property type="molecule type" value="Genomic_DNA"/>
</dbReference>
<dbReference type="InterPro" id="IPR036869">
    <property type="entry name" value="J_dom_sf"/>
</dbReference>
<dbReference type="Pfam" id="PF00226">
    <property type="entry name" value="DnaJ"/>
    <property type="match status" value="1"/>
</dbReference>
<dbReference type="InterPro" id="IPR018253">
    <property type="entry name" value="DnaJ_domain_CS"/>
</dbReference>
<evidence type="ECO:0000313" key="3">
    <source>
        <dbReference type="Proteomes" id="UP000516437"/>
    </source>
</evidence>
<dbReference type="CDD" id="cd06257">
    <property type="entry name" value="DnaJ"/>
    <property type="match status" value="1"/>
</dbReference>
<proteinExistence type="predicted"/>
<feature type="domain" description="J" evidence="1">
    <location>
        <begin position="62"/>
        <end position="130"/>
    </location>
</feature>
<sequence>MLSVPSSPAILAAPKFSPKPSTRASPRFRFSPTLAFAATSTERTHTSSYQVRPHYMATACTSLYEILGIPTGATGQEIKAAYRRLARTCHPDVVAATDRKNSSAGEFIRIHSAYSTLSDPEKRADYDRQLFGRYRPLTAASRFSGYTRRNWETDQCW</sequence>
<dbReference type="PANTHER" id="PTHR44240:SF33">
    <property type="entry name" value="OS03G0244950 PROTEIN"/>
    <property type="match status" value="1"/>
</dbReference>
<organism evidence="2 3">
    <name type="scientific">Morella rubra</name>
    <name type="common">Chinese bayberry</name>
    <dbReference type="NCBI Taxonomy" id="262757"/>
    <lineage>
        <taxon>Eukaryota</taxon>
        <taxon>Viridiplantae</taxon>
        <taxon>Streptophyta</taxon>
        <taxon>Embryophyta</taxon>
        <taxon>Tracheophyta</taxon>
        <taxon>Spermatophyta</taxon>
        <taxon>Magnoliopsida</taxon>
        <taxon>eudicotyledons</taxon>
        <taxon>Gunneridae</taxon>
        <taxon>Pentapetalae</taxon>
        <taxon>rosids</taxon>
        <taxon>fabids</taxon>
        <taxon>Fagales</taxon>
        <taxon>Myricaceae</taxon>
        <taxon>Morella</taxon>
    </lineage>
</organism>
<evidence type="ECO:0000313" key="2">
    <source>
        <dbReference type="EMBL" id="KAB1199456.1"/>
    </source>
</evidence>
<comment type="caution">
    <text evidence="2">The sequence shown here is derived from an EMBL/GenBank/DDBJ whole genome shotgun (WGS) entry which is preliminary data.</text>
</comment>
<dbReference type="InterPro" id="IPR001623">
    <property type="entry name" value="DnaJ_domain"/>
</dbReference>
<name>A0A6A1UGS2_9ROSI</name>
<dbReference type="AlphaFoldDB" id="A0A6A1UGS2"/>
<gene>
    <name evidence="2" type="ORF">CJ030_MR0G023369</name>
</gene>
<dbReference type="PROSITE" id="PS00636">
    <property type="entry name" value="DNAJ_1"/>
    <property type="match status" value="1"/>
</dbReference>
<dbReference type="OrthoDB" id="445556at2759"/>
<evidence type="ECO:0000259" key="1">
    <source>
        <dbReference type="PROSITE" id="PS50076"/>
    </source>
</evidence>
<dbReference type="InterPro" id="IPR052276">
    <property type="entry name" value="Diphthamide-biosynth_chaperone"/>
</dbReference>
<accession>A0A6A1UGS2</accession>